<feature type="transmembrane region" description="Helical" evidence="1">
    <location>
        <begin position="62"/>
        <end position="84"/>
    </location>
</feature>
<proteinExistence type="predicted"/>
<name>A0ABQ9LBD9_HEVBR</name>
<dbReference type="PANTHER" id="PTHR47379:SF3">
    <property type="entry name" value="SIALYLTRANSFERASE-LIKE PROTEIN 2"/>
    <property type="match status" value="1"/>
</dbReference>
<keyword evidence="1" id="KW-0472">Membrane</keyword>
<feature type="transmembrane region" description="Helical" evidence="1">
    <location>
        <begin position="23"/>
        <end position="41"/>
    </location>
</feature>
<dbReference type="EMBL" id="JARPOI010000013">
    <property type="protein sequence ID" value="KAJ9163946.1"/>
    <property type="molecule type" value="Genomic_DNA"/>
</dbReference>
<accession>A0ABQ9LBD9</accession>
<dbReference type="Proteomes" id="UP001174677">
    <property type="component" value="Chromosome 13"/>
</dbReference>
<sequence length="237" mass="26569">MTLIQFGRVLIYLLLRHGLSNKLVDFILHFLLSILCYFYVINQLLNEDIEALESLQSSFLKCVFLICCILLILGGANGLGLQVVTGSDNCQVSPFLATLSLNRDPKTGELEGLSFEFNLCEAVVTWEQVQNSTTILTREFIVALPNGWEDYAWHRFNKGILINHSQNKTLCTEKLSLVLPDTPPYEVPINIPVYLMLGASFGSAVKGIGLKALEFALYICESVDMYGFTVDPGYKEW</sequence>
<evidence type="ECO:0000313" key="3">
    <source>
        <dbReference type="Proteomes" id="UP001174677"/>
    </source>
</evidence>
<gene>
    <name evidence="2" type="ORF">P3X46_023566</name>
</gene>
<evidence type="ECO:0000313" key="2">
    <source>
        <dbReference type="EMBL" id="KAJ9163946.1"/>
    </source>
</evidence>
<comment type="caution">
    <text evidence="2">The sequence shown here is derived from an EMBL/GenBank/DDBJ whole genome shotgun (WGS) entry which is preliminary data.</text>
</comment>
<keyword evidence="3" id="KW-1185">Reference proteome</keyword>
<dbReference type="PANTHER" id="PTHR47379">
    <property type="entry name" value="SIALYLTRANSFERASE-LIKE PROTEIN 2"/>
    <property type="match status" value="1"/>
</dbReference>
<organism evidence="2 3">
    <name type="scientific">Hevea brasiliensis</name>
    <name type="common">Para rubber tree</name>
    <name type="synonym">Siphonia brasiliensis</name>
    <dbReference type="NCBI Taxonomy" id="3981"/>
    <lineage>
        <taxon>Eukaryota</taxon>
        <taxon>Viridiplantae</taxon>
        <taxon>Streptophyta</taxon>
        <taxon>Embryophyta</taxon>
        <taxon>Tracheophyta</taxon>
        <taxon>Spermatophyta</taxon>
        <taxon>Magnoliopsida</taxon>
        <taxon>eudicotyledons</taxon>
        <taxon>Gunneridae</taxon>
        <taxon>Pentapetalae</taxon>
        <taxon>rosids</taxon>
        <taxon>fabids</taxon>
        <taxon>Malpighiales</taxon>
        <taxon>Euphorbiaceae</taxon>
        <taxon>Crotonoideae</taxon>
        <taxon>Micrandreae</taxon>
        <taxon>Hevea</taxon>
    </lineage>
</organism>
<evidence type="ECO:0000256" key="1">
    <source>
        <dbReference type="SAM" id="Phobius"/>
    </source>
</evidence>
<reference evidence="2" key="1">
    <citation type="journal article" date="2023" name="Plant Biotechnol. J.">
        <title>Chromosome-level wild Hevea brasiliensis genome provides new tools for genomic-assisted breeding and valuable loci to elevate rubber yield.</title>
        <authorList>
            <person name="Cheng H."/>
            <person name="Song X."/>
            <person name="Hu Y."/>
            <person name="Wu T."/>
            <person name="Yang Q."/>
            <person name="An Z."/>
            <person name="Feng S."/>
            <person name="Deng Z."/>
            <person name="Wu W."/>
            <person name="Zeng X."/>
            <person name="Tu M."/>
            <person name="Wang X."/>
            <person name="Huang H."/>
        </authorList>
    </citation>
    <scope>NUCLEOTIDE SEQUENCE</scope>
    <source>
        <strain evidence="2">MT/VB/25A 57/8</strain>
    </source>
</reference>
<keyword evidence="1" id="KW-0812">Transmembrane</keyword>
<keyword evidence="1" id="KW-1133">Transmembrane helix</keyword>
<protein>
    <submittedName>
        <fullName evidence="2">Uncharacterized protein</fullName>
    </submittedName>
</protein>